<proteinExistence type="predicted"/>
<name>A0A0L8I4T2_OCTBM</name>
<sequence length="81" mass="9651">MEFTQKNDWFFSFVSILRIVCQFLLSNYLPNTPAYADLINYSISSSSGSSSCTLHFRNEFHSIPERYRTYWNFLLLLVPRR</sequence>
<accession>A0A0L8I4T2</accession>
<protein>
    <submittedName>
        <fullName evidence="1">Uncharacterized protein</fullName>
    </submittedName>
</protein>
<dbReference type="EMBL" id="KQ416642">
    <property type="protein sequence ID" value="KOF96055.1"/>
    <property type="molecule type" value="Genomic_DNA"/>
</dbReference>
<organism evidence="1">
    <name type="scientific">Octopus bimaculoides</name>
    <name type="common">California two-spotted octopus</name>
    <dbReference type="NCBI Taxonomy" id="37653"/>
    <lineage>
        <taxon>Eukaryota</taxon>
        <taxon>Metazoa</taxon>
        <taxon>Spiralia</taxon>
        <taxon>Lophotrochozoa</taxon>
        <taxon>Mollusca</taxon>
        <taxon>Cephalopoda</taxon>
        <taxon>Coleoidea</taxon>
        <taxon>Octopodiformes</taxon>
        <taxon>Octopoda</taxon>
        <taxon>Incirrata</taxon>
        <taxon>Octopodidae</taxon>
        <taxon>Octopus</taxon>
    </lineage>
</organism>
<gene>
    <name evidence="1" type="ORF">OCBIM_22036471mg</name>
</gene>
<dbReference type="AlphaFoldDB" id="A0A0L8I4T2"/>
<reference evidence="1" key="1">
    <citation type="submission" date="2015-07" db="EMBL/GenBank/DDBJ databases">
        <title>MeaNS - Measles Nucleotide Surveillance Program.</title>
        <authorList>
            <person name="Tran T."/>
            <person name="Druce J."/>
        </authorList>
    </citation>
    <scope>NUCLEOTIDE SEQUENCE</scope>
    <source>
        <strain evidence="1">UCB-OBI-ISO-001</strain>
        <tissue evidence="1">Gonad</tissue>
    </source>
</reference>
<evidence type="ECO:0000313" key="1">
    <source>
        <dbReference type="EMBL" id="KOF96055.1"/>
    </source>
</evidence>